<comment type="caution">
    <text evidence="3">The sequence shown here is derived from an EMBL/GenBank/DDBJ whole genome shotgun (WGS) entry which is preliminary data.</text>
</comment>
<protein>
    <recommendedName>
        <fullName evidence="5">Secreted protein</fullName>
    </recommendedName>
</protein>
<keyword evidence="4" id="KW-1185">Reference proteome</keyword>
<accession>A0ABN9S125</accession>
<evidence type="ECO:0000256" key="1">
    <source>
        <dbReference type="SAM" id="MobiDB-lite"/>
    </source>
</evidence>
<evidence type="ECO:0000313" key="3">
    <source>
        <dbReference type="EMBL" id="CAK0825209.1"/>
    </source>
</evidence>
<keyword evidence="2" id="KW-0732">Signal</keyword>
<proteinExistence type="predicted"/>
<feature type="chain" id="PRO_5047396541" description="Secreted protein" evidence="2">
    <location>
        <begin position="27"/>
        <end position="114"/>
    </location>
</feature>
<evidence type="ECO:0000256" key="2">
    <source>
        <dbReference type="SAM" id="SignalP"/>
    </source>
</evidence>
<gene>
    <name evidence="3" type="ORF">PCOR1329_LOCUS25379</name>
</gene>
<feature type="region of interest" description="Disordered" evidence="1">
    <location>
        <begin position="94"/>
        <end position="114"/>
    </location>
</feature>
<organism evidence="3 4">
    <name type="scientific">Prorocentrum cordatum</name>
    <dbReference type="NCBI Taxonomy" id="2364126"/>
    <lineage>
        <taxon>Eukaryota</taxon>
        <taxon>Sar</taxon>
        <taxon>Alveolata</taxon>
        <taxon>Dinophyceae</taxon>
        <taxon>Prorocentrales</taxon>
        <taxon>Prorocentraceae</taxon>
        <taxon>Prorocentrum</taxon>
    </lineage>
</organism>
<sequence>MNFAVTWIRKHRAVSLFMVAWSLAGSSEDASFDVVPLVPREGKLALCQRLVVYLSKYTRLKVTWWAKRSCAQEYTDRRERIESDLSGGLNMKNGCELRGTHSPILSLDSRSGKA</sequence>
<reference evidence="3" key="1">
    <citation type="submission" date="2023-10" db="EMBL/GenBank/DDBJ databases">
        <authorList>
            <person name="Chen Y."/>
            <person name="Shah S."/>
            <person name="Dougan E. K."/>
            <person name="Thang M."/>
            <person name="Chan C."/>
        </authorList>
    </citation>
    <scope>NUCLEOTIDE SEQUENCE [LARGE SCALE GENOMIC DNA]</scope>
</reference>
<feature type="signal peptide" evidence="2">
    <location>
        <begin position="1"/>
        <end position="26"/>
    </location>
</feature>
<evidence type="ECO:0008006" key="5">
    <source>
        <dbReference type="Google" id="ProtNLM"/>
    </source>
</evidence>
<dbReference type="Proteomes" id="UP001189429">
    <property type="component" value="Unassembled WGS sequence"/>
</dbReference>
<dbReference type="EMBL" id="CAUYUJ010008876">
    <property type="protein sequence ID" value="CAK0825209.1"/>
    <property type="molecule type" value="Genomic_DNA"/>
</dbReference>
<name>A0ABN9S125_9DINO</name>
<evidence type="ECO:0000313" key="4">
    <source>
        <dbReference type="Proteomes" id="UP001189429"/>
    </source>
</evidence>